<organism evidence="1 2">
    <name type="scientific">Mesorhizobium amorphae CCNWGS0123</name>
    <dbReference type="NCBI Taxonomy" id="1082933"/>
    <lineage>
        <taxon>Bacteria</taxon>
        <taxon>Pseudomonadati</taxon>
        <taxon>Pseudomonadota</taxon>
        <taxon>Alphaproteobacteria</taxon>
        <taxon>Hyphomicrobiales</taxon>
        <taxon>Phyllobacteriaceae</taxon>
        <taxon>Mesorhizobium</taxon>
    </lineage>
</organism>
<dbReference type="OrthoDB" id="8100242at2"/>
<keyword evidence="2" id="KW-1185">Reference proteome</keyword>
<sequence>MSEFLPLKVKFADGKSMIVGCLTDVELALEGQWRNPEAHAYREALRLVKAAKNGECRPTVAFAAFVTAAGQQRLLQTTSPSAALGIFDIMAASIKQ</sequence>
<dbReference type="InterPro" id="IPR010385">
    <property type="entry name" value="DUF982"/>
</dbReference>
<evidence type="ECO:0008006" key="3">
    <source>
        <dbReference type="Google" id="ProtNLM"/>
    </source>
</evidence>
<evidence type="ECO:0000313" key="1">
    <source>
        <dbReference type="EMBL" id="EHH10277.1"/>
    </source>
</evidence>
<name>G6YDH7_9HYPH</name>
<gene>
    <name evidence="1" type="ORF">MEA186_20087</name>
</gene>
<accession>G6YDH7</accession>
<dbReference type="AlphaFoldDB" id="G6YDH7"/>
<dbReference type="Proteomes" id="UP000002949">
    <property type="component" value="Unassembled WGS sequence"/>
</dbReference>
<protein>
    <recommendedName>
        <fullName evidence="3">DUF982 domain-containing protein</fullName>
    </recommendedName>
</protein>
<proteinExistence type="predicted"/>
<dbReference type="KEGG" id="mamo:A6B35_27105"/>
<reference evidence="1 2" key="1">
    <citation type="journal article" date="2012" name="J. Bacteriol.">
        <title>Draft Genome Sequence of Plant Growth-Promoting Rhizobium Mesorhizobium amorphae, Isolated from Zinc-Lead Mine Tailings.</title>
        <authorList>
            <person name="Hao X."/>
            <person name="Lin Y."/>
            <person name="Johnstone L."/>
            <person name="Baltrus D.A."/>
            <person name="Miller S.J."/>
            <person name="Wei G."/>
            <person name="Rensing C."/>
        </authorList>
    </citation>
    <scope>NUCLEOTIDE SEQUENCE [LARGE SCALE GENOMIC DNA]</scope>
    <source>
        <strain evidence="1 2">CCNWGS0123</strain>
    </source>
</reference>
<evidence type="ECO:0000313" key="2">
    <source>
        <dbReference type="Proteomes" id="UP000002949"/>
    </source>
</evidence>
<dbReference type="Pfam" id="PF06169">
    <property type="entry name" value="DUF982"/>
    <property type="match status" value="1"/>
</dbReference>
<dbReference type="RefSeq" id="WP_006203633.1">
    <property type="nucleotide sequence ID" value="NZ_AGSN01000130.1"/>
</dbReference>
<dbReference type="Gene3D" id="6.10.250.730">
    <property type="match status" value="1"/>
</dbReference>
<dbReference type="PATRIC" id="fig|1082933.3.peg.3920"/>
<dbReference type="EMBL" id="AGSN01000130">
    <property type="protein sequence ID" value="EHH10277.1"/>
    <property type="molecule type" value="Genomic_DNA"/>
</dbReference>